<dbReference type="Gene3D" id="3.40.50.1220">
    <property type="entry name" value="TPP-binding domain"/>
    <property type="match status" value="1"/>
</dbReference>
<comment type="caution">
    <text evidence="5">The sequence shown here is derived from an EMBL/GenBank/DDBJ whole genome shotgun (WGS) entry which is preliminary data.</text>
</comment>
<feature type="binding site" evidence="2">
    <location>
        <begin position="227"/>
        <end position="228"/>
    </location>
    <ligand>
        <name>FAD</name>
        <dbReference type="ChEBI" id="CHEBI:57692"/>
    </ligand>
</feature>
<dbReference type="Pfam" id="PF01012">
    <property type="entry name" value="ETF"/>
    <property type="match status" value="1"/>
</dbReference>
<dbReference type="SUPFAM" id="SSF52467">
    <property type="entry name" value="DHS-like NAD/FAD-binding domain"/>
    <property type="match status" value="1"/>
</dbReference>
<evidence type="ECO:0000259" key="3">
    <source>
        <dbReference type="Pfam" id="PF00766"/>
    </source>
</evidence>
<name>C0BZ25_9FIRM</name>
<dbReference type="InterPro" id="IPR001308">
    <property type="entry name" value="ETF_a/FixB"/>
</dbReference>
<keyword evidence="2" id="KW-0285">Flavoprotein</keyword>
<evidence type="ECO:0000313" key="5">
    <source>
        <dbReference type="EMBL" id="EEG75103.1"/>
    </source>
</evidence>
<dbReference type="Proteomes" id="UP000004893">
    <property type="component" value="Unassembled WGS sequence"/>
</dbReference>
<dbReference type="InterPro" id="IPR014729">
    <property type="entry name" value="Rossmann-like_a/b/a_fold"/>
</dbReference>
<feature type="binding site" evidence="2">
    <location>
        <begin position="258"/>
        <end position="265"/>
    </location>
    <ligand>
        <name>FAD</name>
        <dbReference type="ChEBI" id="CHEBI:57692"/>
    </ligand>
</feature>
<dbReference type="eggNOG" id="COG2025">
    <property type="taxonomic scope" value="Bacteria"/>
</dbReference>
<dbReference type="STRING" id="553973.CLOHYLEM_05064"/>
<dbReference type="AlphaFoldDB" id="C0BZ25"/>
<dbReference type="HOGENOM" id="CLU_034178_1_1_9"/>
<comment type="cofactor">
    <cofactor evidence="2">
        <name>FAD</name>
        <dbReference type="ChEBI" id="CHEBI:57692"/>
    </cofactor>
    <text evidence="2">Binds 1 FAD per dimer.</text>
</comment>
<dbReference type="GO" id="GO:0009055">
    <property type="term" value="F:electron transfer activity"/>
    <property type="evidence" value="ECO:0007669"/>
    <property type="project" value="InterPro"/>
</dbReference>
<protein>
    <submittedName>
        <fullName evidence="5">Electron transfer flavoprotein FAD-binding domain protein</fullName>
    </submittedName>
</protein>
<evidence type="ECO:0000256" key="2">
    <source>
        <dbReference type="PIRSR" id="PIRSR000089-1"/>
    </source>
</evidence>
<dbReference type="InterPro" id="IPR029035">
    <property type="entry name" value="DHS-like_NAD/FAD-binding_dom"/>
</dbReference>
<gene>
    <name evidence="5" type="primary">etfA</name>
    <name evidence="5" type="ORF">CLOHYLEM_05064</name>
</gene>
<reference evidence="5" key="2">
    <citation type="submission" date="2013-06" db="EMBL/GenBank/DDBJ databases">
        <title>Draft genome sequence of Clostridium hylemonae (DSM 15053).</title>
        <authorList>
            <person name="Sudarsanam P."/>
            <person name="Ley R."/>
            <person name="Guruge J."/>
            <person name="Turnbaugh P.J."/>
            <person name="Mahowald M."/>
            <person name="Liep D."/>
            <person name="Gordon J."/>
        </authorList>
    </citation>
    <scope>NUCLEOTIDE SEQUENCE</scope>
    <source>
        <strain evidence="5">DSM 15053</strain>
    </source>
</reference>
<comment type="similarity">
    <text evidence="1">Belongs to the ETF alpha-subunit/FixB family.</text>
</comment>
<feature type="domain" description="Electron transfer flavoprotein alpha/beta-subunit N-terminal" evidence="4">
    <location>
        <begin position="51"/>
        <end position="160"/>
    </location>
</feature>
<dbReference type="PIRSF" id="PIRSF000089">
    <property type="entry name" value="Electra_flavoP_a"/>
    <property type="match status" value="1"/>
</dbReference>
<evidence type="ECO:0000313" key="6">
    <source>
        <dbReference type="Proteomes" id="UP000004893"/>
    </source>
</evidence>
<dbReference type="PANTHER" id="PTHR43153:SF1">
    <property type="entry name" value="ELECTRON TRANSFER FLAVOPROTEIN SUBUNIT ALPHA, MITOCHONDRIAL"/>
    <property type="match status" value="1"/>
</dbReference>
<dbReference type="OrthoDB" id="9770286at2"/>
<dbReference type="GO" id="GO:0050660">
    <property type="term" value="F:flavin adenine dinucleotide binding"/>
    <property type="evidence" value="ECO:0007669"/>
    <property type="project" value="InterPro"/>
</dbReference>
<evidence type="ECO:0000256" key="1">
    <source>
        <dbReference type="ARBA" id="ARBA00005817"/>
    </source>
</evidence>
<dbReference type="Gene3D" id="3.40.50.620">
    <property type="entry name" value="HUPs"/>
    <property type="match status" value="1"/>
</dbReference>
<dbReference type="SUPFAM" id="SSF52402">
    <property type="entry name" value="Adenine nucleotide alpha hydrolases-like"/>
    <property type="match status" value="1"/>
</dbReference>
<feature type="binding site" evidence="2">
    <location>
        <begin position="241"/>
        <end position="245"/>
    </location>
    <ligand>
        <name>FAD</name>
        <dbReference type="ChEBI" id="CHEBI:57692"/>
    </ligand>
</feature>
<proteinExistence type="inferred from homology"/>
<organism evidence="5 6">
    <name type="scientific">[Clostridium] hylemonae DSM 15053</name>
    <dbReference type="NCBI Taxonomy" id="553973"/>
    <lineage>
        <taxon>Bacteria</taxon>
        <taxon>Bacillati</taxon>
        <taxon>Bacillota</taxon>
        <taxon>Clostridia</taxon>
        <taxon>Lachnospirales</taxon>
        <taxon>Lachnospiraceae</taxon>
    </lineage>
</organism>
<keyword evidence="6" id="KW-1185">Reference proteome</keyword>
<feature type="binding site" evidence="2">
    <location>
        <position position="279"/>
    </location>
    <ligand>
        <name>FAD</name>
        <dbReference type="ChEBI" id="CHEBI:57692"/>
    </ligand>
</feature>
<feature type="domain" description="Electron transfer flavoprotein alpha subunit C-terminal" evidence="3">
    <location>
        <begin position="192"/>
        <end position="270"/>
    </location>
</feature>
<evidence type="ECO:0000259" key="4">
    <source>
        <dbReference type="Pfam" id="PF01012"/>
    </source>
</evidence>
<accession>C0BZ25</accession>
<dbReference type="GO" id="GO:0033539">
    <property type="term" value="P:fatty acid beta-oxidation using acyl-CoA dehydrogenase"/>
    <property type="evidence" value="ECO:0007669"/>
    <property type="project" value="TreeGrafter"/>
</dbReference>
<dbReference type="PANTHER" id="PTHR43153">
    <property type="entry name" value="ELECTRON TRANSFER FLAVOPROTEIN ALPHA"/>
    <property type="match status" value="1"/>
</dbReference>
<dbReference type="InterPro" id="IPR014730">
    <property type="entry name" value="ETF_a/b_N"/>
</dbReference>
<sequence length="312" mass="35148">MKNKIMIYLDQEYPNESAQLLEIIEKAYNKNEMITYAAGWVEEKQVPCWFDHLLLLPPDERSRYDARWMASVLEQMCREHEFCCVIIPSTWTGRMLAPLLAVKLESGLTADITDIETLDDKLLMIRPAFSGKVMAKITSKDSQVIMMSARLGAFSYTGLQQKKMQTEPYLFQEPIRSGIRQLGREDKKQTADIREAEVLISGGGGVGRRFDQLYPLSKRLNAMVSASRKSVDSGMASRSIQVGQSGKIVSPQLYIALGIYGSMQHIEGLKDIPYIISVNINKNAPICSLSDIVVEGDAIEFVTKLLERIKKE</sequence>
<keyword evidence="2" id="KW-0274">FAD</keyword>
<reference evidence="5" key="1">
    <citation type="submission" date="2009-02" db="EMBL/GenBank/DDBJ databases">
        <authorList>
            <person name="Fulton L."/>
            <person name="Clifton S."/>
            <person name="Fulton B."/>
            <person name="Xu J."/>
            <person name="Minx P."/>
            <person name="Pepin K.H."/>
            <person name="Johnson M."/>
            <person name="Bhonagiri V."/>
            <person name="Nash W.E."/>
            <person name="Mardis E.R."/>
            <person name="Wilson R.K."/>
        </authorList>
    </citation>
    <scope>NUCLEOTIDE SEQUENCE [LARGE SCALE GENOMIC DNA]</scope>
    <source>
        <strain evidence="5">DSM 15053</strain>
    </source>
</reference>
<dbReference type="Pfam" id="PF00766">
    <property type="entry name" value="ETF_alpha"/>
    <property type="match status" value="1"/>
</dbReference>
<dbReference type="RefSeq" id="WP_006442400.1">
    <property type="nucleotide sequence ID" value="NZ_CP036524.1"/>
</dbReference>
<dbReference type="EMBL" id="ABYI02000018">
    <property type="protein sequence ID" value="EEG75103.1"/>
    <property type="molecule type" value="Genomic_DNA"/>
</dbReference>
<dbReference type="InterPro" id="IPR014731">
    <property type="entry name" value="ETF_asu_C"/>
</dbReference>